<reference evidence="1" key="1">
    <citation type="submission" date="2020-10" db="EMBL/GenBank/DDBJ databases">
        <authorList>
            <person name="Gilroy R."/>
        </authorList>
    </citation>
    <scope>NUCLEOTIDE SEQUENCE</scope>
    <source>
        <strain evidence="1">D5-748</strain>
    </source>
</reference>
<comment type="caution">
    <text evidence="1">The sequence shown here is derived from an EMBL/GenBank/DDBJ whole genome shotgun (WGS) entry which is preliminary data.</text>
</comment>
<sequence length="272" mass="29558">MKKIFPLIVTSMLVVSCFNGTGYEASYNMVATFDGMDEAFASDTAIAVPAFSYGPLAFYNAIQESETVSAPDETKGGWIISRSFYPIEILLNHINGGSDTGDTGDGAETLATDWESKLTPYCASDTTDASRNVGDGTFVVFHDCQSMPEHDVAFLQSSIGTCTLISLSVNTTADVARYFRTEAAPGDYLNVKVTGYLNGNSTGTVEYCLADYRSGSLDSLRTEWKTLNLSRLGNVQYVDFEIDAQLDNADAAGRDLRYFCMDNLAASIYVKQ</sequence>
<organism evidence="1 2">
    <name type="scientific">Candidatus Cryptobacteroides merdavium</name>
    <dbReference type="NCBI Taxonomy" id="2840769"/>
    <lineage>
        <taxon>Bacteria</taxon>
        <taxon>Pseudomonadati</taxon>
        <taxon>Bacteroidota</taxon>
        <taxon>Bacteroidia</taxon>
        <taxon>Bacteroidales</taxon>
        <taxon>Candidatus Cryptobacteroides</taxon>
    </lineage>
</organism>
<dbReference type="AlphaFoldDB" id="A0A9D9EG63"/>
<dbReference type="Proteomes" id="UP000823619">
    <property type="component" value="Unassembled WGS sequence"/>
</dbReference>
<evidence type="ECO:0000313" key="1">
    <source>
        <dbReference type="EMBL" id="MBO8445760.1"/>
    </source>
</evidence>
<dbReference type="Gene3D" id="2.60.120.1350">
    <property type="entry name" value="Protein of unknown function DUF4465"/>
    <property type="match status" value="1"/>
</dbReference>
<dbReference type="EMBL" id="JADIMO010000111">
    <property type="protein sequence ID" value="MBO8445760.1"/>
    <property type="molecule type" value="Genomic_DNA"/>
</dbReference>
<evidence type="ECO:0000313" key="2">
    <source>
        <dbReference type="Proteomes" id="UP000823619"/>
    </source>
</evidence>
<proteinExistence type="predicted"/>
<accession>A0A9D9EG63</accession>
<dbReference type="Pfam" id="PF14717">
    <property type="entry name" value="DUF4465"/>
    <property type="match status" value="1"/>
</dbReference>
<dbReference type="PROSITE" id="PS51257">
    <property type="entry name" value="PROKAR_LIPOPROTEIN"/>
    <property type="match status" value="1"/>
</dbReference>
<protein>
    <submittedName>
        <fullName evidence="1">DUF4465 domain-containing protein</fullName>
    </submittedName>
</protein>
<reference evidence="1" key="2">
    <citation type="journal article" date="2021" name="PeerJ">
        <title>Extensive microbial diversity within the chicken gut microbiome revealed by metagenomics and culture.</title>
        <authorList>
            <person name="Gilroy R."/>
            <person name="Ravi A."/>
            <person name="Getino M."/>
            <person name="Pursley I."/>
            <person name="Horton D.L."/>
            <person name="Alikhan N.F."/>
            <person name="Baker D."/>
            <person name="Gharbi K."/>
            <person name="Hall N."/>
            <person name="Watson M."/>
            <person name="Adriaenssens E.M."/>
            <person name="Foster-Nyarko E."/>
            <person name="Jarju S."/>
            <person name="Secka A."/>
            <person name="Antonio M."/>
            <person name="Oren A."/>
            <person name="Chaudhuri R.R."/>
            <person name="La Ragione R."/>
            <person name="Hildebrand F."/>
            <person name="Pallen M.J."/>
        </authorList>
    </citation>
    <scope>NUCLEOTIDE SEQUENCE</scope>
    <source>
        <strain evidence="1">D5-748</strain>
    </source>
</reference>
<dbReference type="InterPro" id="IPR027828">
    <property type="entry name" value="DUF4465"/>
</dbReference>
<gene>
    <name evidence="1" type="ORF">IAC23_08760</name>
</gene>
<name>A0A9D9EG63_9BACT</name>